<sequence>MTDSQHYDEREARKAFVRNRQRLVFSIASVVLVVAMVLALLVFYGVIGKSRKADQTKPNFGVTAPCLPDGFDGKRIDPSQIHVRTLNGTDSSGLARAVQDELENRGYATTAVADYPSDTVVSRTTIYFGANAIPEAYTLGSLFTDAALQMDDRQDKLIDVVLGTSFYDLKDSTDPSISDDSPLGNISGCVAAASMQNLPQAIQHDAVN</sequence>
<accession>A0A7K3THX8</accession>
<dbReference type="OrthoDB" id="3267444at2"/>
<keyword evidence="1" id="KW-1133">Transmembrane helix</keyword>
<keyword evidence="1" id="KW-0472">Membrane</keyword>
<dbReference type="InterPro" id="IPR027381">
    <property type="entry name" value="LytR/CpsA/Psr_C"/>
</dbReference>
<dbReference type="Proteomes" id="UP000469763">
    <property type="component" value="Unassembled WGS sequence"/>
</dbReference>
<dbReference type="Gene3D" id="3.30.70.2390">
    <property type="match status" value="1"/>
</dbReference>
<feature type="transmembrane region" description="Helical" evidence="1">
    <location>
        <begin position="23"/>
        <end position="47"/>
    </location>
</feature>
<dbReference type="AlphaFoldDB" id="A0A7K3THX8"/>
<evidence type="ECO:0000313" key="3">
    <source>
        <dbReference type="EMBL" id="NEG78652.1"/>
    </source>
</evidence>
<evidence type="ECO:0000313" key="4">
    <source>
        <dbReference type="Proteomes" id="UP000469763"/>
    </source>
</evidence>
<dbReference type="EMBL" id="WHZY01000008">
    <property type="protein sequence ID" value="NEG78652.1"/>
    <property type="molecule type" value="Genomic_DNA"/>
</dbReference>
<organism evidence="3 4">
    <name type="scientific">Bifidobacterium avesanii</name>
    <dbReference type="NCBI Taxonomy" id="1798157"/>
    <lineage>
        <taxon>Bacteria</taxon>
        <taxon>Bacillati</taxon>
        <taxon>Actinomycetota</taxon>
        <taxon>Actinomycetes</taxon>
        <taxon>Bifidobacteriales</taxon>
        <taxon>Bifidobacteriaceae</taxon>
        <taxon>Bifidobacterium</taxon>
    </lineage>
</organism>
<dbReference type="Pfam" id="PF13399">
    <property type="entry name" value="LytR_C"/>
    <property type="match status" value="1"/>
</dbReference>
<reference evidence="3 4" key="1">
    <citation type="submission" date="2019-10" db="EMBL/GenBank/DDBJ databases">
        <title>Bifidobacterium from non-human primates.</title>
        <authorList>
            <person name="Modesto M."/>
        </authorList>
    </citation>
    <scope>NUCLEOTIDE SEQUENCE [LARGE SCALE GENOMIC DNA]</scope>
    <source>
        <strain evidence="3 4">TREC</strain>
    </source>
</reference>
<protein>
    <submittedName>
        <fullName evidence="3">LytR family transcriptional regulator</fullName>
    </submittedName>
</protein>
<keyword evidence="4" id="KW-1185">Reference proteome</keyword>
<proteinExistence type="predicted"/>
<dbReference type="RefSeq" id="WP_152350292.1">
    <property type="nucleotide sequence ID" value="NZ_WBSN01000007.1"/>
</dbReference>
<gene>
    <name evidence="3" type="ORF">GFD22_06660</name>
</gene>
<evidence type="ECO:0000259" key="2">
    <source>
        <dbReference type="Pfam" id="PF13399"/>
    </source>
</evidence>
<name>A0A7K3THX8_9BIFI</name>
<evidence type="ECO:0000256" key="1">
    <source>
        <dbReference type="SAM" id="Phobius"/>
    </source>
</evidence>
<comment type="caution">
    <text evidence="3">The sequence shown here is derived from an EMBL/GenBank/DDBJ whole genome shotgun (WGS) entry which is preliminary data.</text>
</comment>
<feature type="domain" description="LytR/CpsA/Psr regulator C-terminal" evidence="2">
    <location>
        <begin position="80"/>
        <end position="166"/>
    </location>
</feature>
<keyword evidence="1" id="KW-0812">Transmembrane</keyword>